<evidence type="ECO:0000256" key="1">
    <source>
        <dbReference type="SAM" id="MobiDB-lite"/>
    </source>
</evidence>
<name>A0A8J3SUE8_9ACTN</name>
<dbReference type="Proteomes" id="UP000619788">
    <property type="component" value="Unassembled WGS sequence"/>
</dbReference>
<proteinExistence type="predicted"/>
<dbReference type="AlphaFoldDB" id="A0A8J3SUE8"/>
<accession>A0A8J3SUE8</accession>
<evidence type="ECO:0000313" key="2">
    <source>
        <dbReference type="EMBL" id="GIH95803.1"/>
    </source>
</evidence>
<evidence type="ECO:0000313" key="3">
    <source>
        <dbReference type="Proteomes" id="UP000619788"/>
    </source>
</evidence>
<gene>
    <name evidence="2" type="ORF">Psi01_64330</name>
</gene>
<dbReference type="EMBL" id="BOOJ01000057">
    <property type="protein sequence ID" value="GIH95803.1"/>
    <property type="molecule type" value="Genomic_DNA"/>
</dbReference>
<keyword evidence="3" id="KW-1185">Reference proteome</keyword>
<feature type="region of interest" description="Disordered" evidence="1">
    <location>
        <begin position="119"/>
        <end position="139"/>
    </location>
</feature>
<comment type="caution">
    <text evidence="2">The sequence shown here is derived from an EMBL/GenBank/DDBJ whole genome shotgun (WGS) entry which is preliminary data.</text>
</comment>
<protein>
    <submittedName>
        <fullName evidence="2">Uncharacterized protein</fullName>
    </submittedName>
</protein>
<reference evidence="2 3" key="1">
    <citation type="submission" date="2021-01" db="EMBL/GenBank/DDBJ databases">
        <title>Whole genome shotgun sequence of Planobispora siamensis NBRC 107568.</title>
        <authorList>
            <person name="Komaki H."/>
            <person name="Tamura T."/>
        </authorList>
    </citation>
    <scope>NUCLEOTIDE SEQUENCE [LARGE SCALE GENOMIC DNA]</scope>
    <source>
        <strain evidence="2 3">NBRC 107568</strain>
    </source>
</reference>
<sequence length="139" mass="15103">MFGELRYRVPLSSMRRREPNDRANSTVFTAKGTACPSPSSSPPRGLPVMTATWKLVSLRASARGSWSRVTREGISVVSASECSAHIAPSTMAAVKRCVIESDWRDSAAKTLMTEIPRRASAQSMTERGLNRPIRAPAGI</sequence>
<organism evidence="2 3">
    <name type="scientific">Planobispora siamensis</name>
    <dbReference type="NCBI Taxonomy" id="936338"/>
    <lineage>
        <taxon>Bacteria</taxon>
        <taxon>Bacillati</taxon>
        <taxon>Actinomycetota</taxon>
        <taxon>Actinomycetes</taxon>
        <taxon>Streptosporangiales</taxon>
        <taxon>Streptosporangiaceae</taxon>
        <taxon>Planobispora</taxon>
    </lineage>
</organism>